<name>A0AB39US12_9GAMM</name>
<proteinExistence type="inferred from homology"/>
<dbReference type="AlphaFoldDB" id="A0AB39US12"/>
<keyword evidence="2" id="KW-0413">Isomerase</keyword>
<dbReference type="PANTHER" id="PTHR13774">
    <property type="entry name" value="PHENAZINE BIOSYNTHESIS PROTEIN"/>
    <property type="match status" value="1"/>
</dbReference>
<dbReference type="SUPFAM" id="SSF54506">
    <property type="entry name" value="Diaminopimelate epimerase-like"/>
    <property type="match status" value="1"/>
</dbReference>
<comment type="similarity">
    <text evidence="1">Belongs to the PhzF family.</text>
</comment>
<organism evidence="4">
    <name type="scientific">Thermohahella caldifontis</name>
    <dbReference type="NCBI Taxonomy" id="3142973"/>
    <lineage>
        <taxon>Bacteria</taxon>
        <taxon>Pseudomonadati</taxon>
        <taxon>Pseudomonadota</taxon>
        <taxon>Gammaproteobacteria</taxon>
        <taxon>Oceanospirillales</taxon>
        <taxon>Hahellaceae</taxon>
        <taxon>Thermohahella</taxon>
    </lineage>
</organism>
<sequence>MSLTTRPIFQVDAFGRGPFTGNPAAVIPLDDWLPDNLLLAIAGENNLSETAFYVPRQTGYDLRWFTPTQEVDLCGHATLATAWVIYNLYDAKDRELVFHTRSGQLNVRREGTDRLSLLFPARRAQPVELTPDIQRMVDQPVSAALRSRDLMLVLDSEAAVLHARPNLDWIRRDNSLGVIITAPGEYCDFVSRFFAPNAGIDEDPVTGSAHCTLTPFWSERLGKVELHARQLSRRGGWLECHALGDHVRIVGEAQLYMDGHIHVPFEC</sequence>
<dbReference type="PANTHER" id="PTHR13774:SF17">
    <property type="entry name" value="PHENAZINE BIOSYNTHESIS-LIKE DOMAIN-CONTAINING PROTEIN"/>
    <property type="match status" value="1"/>
</dbReference>
<gene>
    <name evidence="4" type="ORF">AAIA72_08430</name>
</gene>
<evidence type="ECO:0000313" key="4">
    <source>
        <dbReference type="EMBL" id="XDT70843.1"/>
    </source>
</evidence>
<dbReference type="Gene3D" id="3.10.310.10">
    <property type="entry name" value="Diaminopimelate Epimerase, Chain A, domain 1"/>
    <property type="match status" value="2"/>
</dbReference>
<protein>
    <submittedName>
        <fullName evidence="4">PhzF family phenazine biosynthesis protein</fullName>
    </submittedName>
</protein>
<dbReference type="GO" id="GO:0016853">
    <property type="term" value="F:isomerase activity"/>
    <property type="evidence" value="ECO:0007669"/>
    <property type="project" value="UniProtKB-KW"/>
</dbReference>
<accession>A0AB39US12</accession>
<dbReference type="EMBL" id="CP154858">
    <property type="protein sequence ID" value="XDT70843.1"/>
    <property type="molecule type" value="Genomic_DNA"/>
</dbReference>
<dbReference type="NCBIfam" id="TIGR00654">
    <property type="entry name" value="PhzF_family"/>
    <property type="match status" value="1"/>
</dbReference>
<dbReference type="InterPro" id="IPR003719">
    <property type="entry name" value="Phenazine_PhzF-like"/>
</dbReference>
<reference evidence="4" key="1">
    <citation type="submission" date="2024-05" db="EMBL/GenBank/DDBJ databases">
        <title>Genome sequencing of novel strain.</title>
        <authorList>
            <person name="Ganbat D."/>
            <person name="Ganbat S."/>
            <person name="Lee S.-J."/>
        </authorList>
    </citation>
    <scope>NUCLEOTIDE SEQUENCE</scope>
    <source>
        <strain evidence="4">SMD15-11</strain>
    </source>
</reference>
<dbReference type="PIRSF" id="PIRSF016184">
    <property type="entry name" value="PhzC_PhzF"/>
    <property type="match status" value="1"/>
</dbReference>
<feature type="active site" evidence="3">
    <location>
        <position position="49"/>
    </location>
</feature>
<dbReference type="GO" id="GO:0005737">
    <property type="term" value="C:cytoplasm"/>
    <property type="evidence" value="ECO:0007669"/>
    <property type="project" value="TreeGrafter"/>
</dbReference>
<evidence type="ECO:0000256" key="1">
    <source>
        <dbReference type="ARBA" id="ARBA00008270"/>
    </source>
</evidence>
<dbReference type="KEGG" id="tcd:AAIA72_08430"/>
<dbReference type="RefSeq" id="WP_369599884.1">
    <property type="nucleotide sequence ID" value="NZ_CP154858.1"/>
</dbReference>
<evidence type="ECO:0000256" key="3">
    <source>
        <dbReference type="PIRSR" id="PIRSR016184-1"/>
    </source>
</evidence>
<dbReference type="Pfam" id="PF02567">
    <property type="entry name" value="PhzC-PhzF"/>
    <property type="match status" value="1"/>
</dbReference>
<evidence type="ECO:0000256" key="2">
    <source>
        <dbReference type="ARBA" id="ARBA00023235"/>
    </source>
</evidence>